<keyword evidence="4" id="KW-1185">Reference proteome</keyword>
<dbReference type="InterPro" id="IPR053857">
    <property type="entry name" value="Csx1_CARF"/>
</dbReference>
<evidence type="ECO:0000256" key="1">
    <source>
        <dbReference type="SAM" id="MobiDB-lite"/>
    </source>
</evidence>
<dbReference type="PANTHER" id="PTHR37169">
    <property type="entry name" value="CRISPR SYSTEM ENDORIBONUCLEASE CSX1-RELATED"/>
    <property type="match status" value="1"/>
</dbReference>
<evidence type="ECO:0000313" key="4">
    <source>
        <dbReference type="Proteomes" id="UP000005867"/>
    </source>
</evidence>
<dbReference type="HOGENOM" id="CLU_558550_0_0_2"/>
<protein>
    <submittedName>
        <fullName evidence="3">CRISPR-associated protein, MJ1666 family</fullName>
    </submittedName>
</protein>
<name>G7VBW6_9CREN</name>
<dbReference type="Pfam" id="PF22230">
    <property type="entry name" value="Csx1_CARF"/>
    <property type="match status" value="1"/>
</dbReference>
<dbReference type="RefSeq" id="WP_014288294.1">
    <property type="nucleotide sequence ID" value="NC_016645.1"/>
</dbReference>
<dbReference type="AlphaFoldDB" id="G7VBW6"/>
<dbReference type="eggNOG" id="arCOG03433">
    <property type="taxonomic scope" value="Archaea"/>
</dbReference>
<reference evidence="3 4" key="1">
    <citation type="journal article" date="2012" name="J. Bacteriol.">
        <title>Complete genome sequence of strain 1860, a crenarchaeon of the genus pyrobaculum able to grow with various electron acceptors.</title>
        <authorList>
            <person name="Mardanov A.V."/>
            <person name="Gumerov V.M."/>
            <person name="Slobodkina G.B."/>
            <person name="Beletsky A.V."/>
            <person name="Bonch-Osmolovskaya E.A."/>
            <person name="Ravin N.V."/>
            <person name="Skryabin K.G."/>
        </authorList>
    </citation>
    <scope>NUCLEOTIDE SEQUENCE [LARGE SCALE GENOMIC DNA]</scope>
    <source>
        <strain evidence="3 4">1860</strain>
    </source>
</reference>
<dbReference type="STRING" id="1104324.P186_1029"/>
<dbReference type="EMBL" id="CP003098">
    <property type="protein sequence ID" value="AET32466.1"/>
    <property type="molecule type" value="Genomic_DNA"/>
</dbReference>
<evidence type="ECO:0000259" key="2">
    <source>
        <dbReference type="Pfam" id="PF22230"/>
    </source>
</evidence>
<evidence type="ECO:0000313" key="3">
    <source>
        <dbReference type="EMBL" id="AET32466.1"/>
    </source>
</evidence>
<dbReference type="NCBIfam" id="TIGR01897">
    <property type="entry name" value="cas_MJ1666"/>
    <property type="match status" value="1"/>
</dbReference>
<feature type="region of interest" description="Disordered" evidence="1">
    <location>
        <begin position="282"/>
        <end position="304"/>
    </location>
</feature>
<feature type="domain" description="CRISPR system endoribonuclease Csx1 CARF" evidence="2">
    <location>
        <begin position="8"/>
        <end position="179"/>
    </location>
</feature>
<organism evidence="3 4">
    <name type="scientific">Pyrobaculum ferrireducens</name>
    <dbReference type="NCBI Taxonomy" id="1104324"/>
    <lineage>
        <taxon>Archaea</taxon>
        <taxon>Thermoproteota</taxon>
        <taxon>Thermoprotei</taxon>
        <taxon>Thermoproteales</taxon>
        <taxon>Thermoproteaceae</taxon>
        <taxon>Pyrobaculum</taxon>
    </lineage>
</organism>
<dbReference type="InterPro" id="IPR010171">
    <property type="entry name" value="CRISPR_Csx1"/>
</dbReference>
<dbReference type="SUPFAM" id="SSF160980">
    <property type="entry name" value="SSO1389-like"/>
    <property type="match status" value="1"/>
</dbReference>
<dbReference type="KEGG" id="pyr:P186_1029"/>
<dbReference type="BioCyc" id="PSP1104324:GJSN-1005-MONOMER"/>
<gene>
    <name evidence="3" type="ORF">P186_1029</name>
</gene>
<accession>G7VBW6</accession>
<dbReference type="InterPro" id="IPR052875">
    <property type="entry name" value="CRISPR_assoc_ribonuclease"/>
</dbReference>
<sequence length="488" mass="54214">MERKMRFLLIAPWGNPPQWRKAKYRVEVKHPALRIEAEDVEGCSSTAALAQQLRKARDVDVLIFGMDTAIPPADQVLRKAVEEKYREWAEKLDVKADVVSLPGIGLYHGWHFKATALHIFNKTLHAILQKAEEKSRPSFIVVDLTHGVNYQTVAVLYAAVAASVLLDLEGRTIIYNSEPYPPDHITENCIKEERQKQVKKELPSLAVLDVTELQSVIRAIRQLSALKSLAPSRIDTPREMPQELCPRFEKVVTSYMLLASGAAALLFPHARYVGREPAIYKPGSGSSGLPPPPDEVNPDDKTHTVSYGEADVSYPIQVALHYLERELDKLKAEDLAAFLNKAAGHYEKAGVALVSKVLRTTADELGLMAKAAEVMADKGVLETREGAVRLAQREVAALFDNSKRLLEIKDADALRDAWEDALCAAEALLRREGRKGVSERDLRNLLAHGGFAYTVVREVTVREAKIVEAAYDGDKVAELIQLLKPPRC</sequence>
<dbReference type="GeneID" id="11595286"/>
<dbReference type="Proteomes" id="UP000005867">
    <property type="component" value="Chromosome"/>
</dbReference>
<dbReference type="PANTHER" id="PTHR37169:SF1">
    <property type="entry name" value="CRISPR SYSTEM ENDORIBONUCLEASE CSX1"/>
    <property type="match status" value="1"/>
</dbReference>
<dbReference type="Gene3D" id="3.40.50.10640">
    <property type="entry name" value="SSO1389-like"/>
    <property type="match status" value="1"/>
</dbReference>
<proteinExistence type="predicted"/>